<dbReference type="AlphaFoldDB" id="A0A267E344"/>
<evidence type="ECO:0000313" key="6">
    <source>
        <dbReference type="Proteomes" id="UP000215902"/>
    </source>
</evidence>
<feature type="coiled-coil region" evidence="1">
    <location>
        <begin position="532"/>
        <end position="559"/>
    </location>
</feature>
<feature type="compositionally biased region" description="Low complexity" evidence="2">
    <location>
        <begin position="693"/>
        <end position="706"/>
    </location>
</feature>
<name>A0A267E344_9PLAT</name>
<feature type="region of interest" description="Disordered" evidence="2">
    <location>
        <begin position="337"/>
        <end position="362"/>
    </location>
</feature>
<evidence type="ECO:0000256" key="2">
    <source>
        <dbReference type="SAM" id="MobiDB-lite"/>
    </source>
</evidence>
<keyword evidence="6" id="KW-1185">Reference proteome</keyword>
<feature type="region of interest" description="Disordered" evidence="2">
    <location>
        <begin position="685"/>
        <end position="706"/>
    </location>
</feature>
<feature type="region of interest" description="Disordered" evidence="2">
    <location>
        <begin position="564"/>
        <end position="610"/>
    </location>
</feature>
<accession>A0A267E344</accession>
<evidence type="ECO:0000256" key="3">
    <source>
        <dbReference type="SAM" id="Phobius"/>
    </source>
</evidence>
<proteinExistence type="predicted"/>
<evidence type="ECO:0000313" key="5">
    <source>
        <dbReference type="EMBL" id="PAA55072.1"/>
    </source>
</evidence>
<feature type="compositionally biased region" description="Low complexity" evidence="2">
    <location>
        <begin position="659"/>
        <end position="673"/>
    </location>
</feature>
<feature type="region of interest" description="Disordered" evidence="2">
    <location>
        <begin position="637"/>
        <end position="673"/>
    </location>
</feature>
<keyword evidence="3" id="KW-1133">Transmembrane helix</keyword>
<feature type="region of interest" description="Disordered" evidence="2">
    <location>
        <begin position="426"/>
        <end position="494"/>
    </location>
</feature>
<dbReference type="Proteomes" id="UP000215902">
    <property type="component" value="Unassembled WGS sequence"/>
</dbReference>
<feature type="compositionally biased region" description="Low complexity" evidence="2">
    <location>
        <begin position="426"/>
        <end position="438"/>
    </location>
</feature>
<feature type="compositionally biased region" description="Gly residues" evidence="2">
    <location>
        <begin position="473"/>
        <end position="485"/>
    </location>
</feature>
<dbReference type="STRING" id="282301.A0A267E344"/>
<evidence type="ECO:0000256" key="4">
    <source>
        <dbReference type="SAM" id="SignalP"/>
    </source>
</evidence>
<feature type="compositionally biased region" description="Low complexity" evidence="2">
    <location>
        <begin position="383"/>
        <end position="393"/>
    </location>
</feature>
<sequence>MVQMRLSRLLNFILVSLQIFIATEPRRAAAFAAIGEGVEAGFPAGSGSTGRFFVGDDLLFECRAFGVINGLAVRLFCPLTRLPDGGSGGGSSIACFEDCSKPLCASAGSLEACRQRVPELADAVCSIDRRPAASGAAHLSEVVLTYRFRNASRRLDGSFACQYKQMRSQYAISVSEPTTSTSTSTTTTSTTTTTTTTTTKTPTTTTVVPTTTAAAVKTAQPETSPATKAKPGAEAASSTKQSASTTARTTGSKAAPTTTAVPAVGVYIRRNTPIHTVISDTPTGQATSATVTDWFDTEIIASLKNGHVLIAGLVLLILLIITLAVSLICWRRCFSSNGGGGRSRSRYRPPPQGRASAHGSVDGDTADLLLLQSRYSRPPPLLPVSRSRSGSRPGSAHSFVSSPIYNEPDVAASAAAAAAAAASNGDSASSDYYARPGTTAPPPAGGFFSRSQDSRHSFHSVGQPASRHRVNGRSGGGHGGGGAGGSSELLSGSRGGYGEATVGISVGGYGYGDAAAAEGADPQSVREMVHLLTEQGRELQQLSKQVRASQQALSRLAASYHDLHRSVSMSRVRHPSSSPRHSPIGGRQSGSVTGGASSSVATPDSTEDPYDAEVTELLPSAAQISAATESMTAEAAALGDLEEPLGGDSPGGDVDSTDGLASSASGRASAAASGLGFVETINEELEAEDATLKPNKQQNQQQQQQP</sequence>
<feature type="signal peptide" evidence="4">
    <location>
        <begin position="1"/>
        <end position="22"/>
    </location>
</feature>
<organism evidence="5 6">
    <name type="scientific">Macrostomum lignano</name>
    <dbReference type="NCBI Taxonomy" id="282301"/>
    <lineage>
        <taxon>Eukaryota</taxon>
        <taxon>Metazoa</taxon>
        <taxon>Spiralia</taxon>
        <taxon>Lophotrochozoa</taxon>
        <taxon>Platyhelminthes</taxon>
        <taxon>Rhabditophora</taxon>
        <taxon>Macrostomorpha</taxon>
        <taxon>Macrostomida</taxon>
        <taxon>Macrostomidae</taxon>
        <taxon>Macrostomum</taxon>
    </lineage>
</organism>
<feature type="compositionally biased region" description="Low complexity" evidence="2">
    <location>
        <begin position="566"/>
        <end position="602"/>
    </location>
</feature>
<gene>
    <name evidence="5" type="ORF">BOX15_Mlig018884g2</name>
</gene>
<protein>
    <submittedName>
        <fullName evidence="5">Uncharacterized protein</fullName>
    </submittedName>
</protein>
<keyword evidence="3" id="KW-0472">Membrane</keyword>
<feature type="compositionally biased region" description="Low complexity" evidence="2">
    <location>
        <begin position="233"/>
        <end position="257"/>
    </location>
</feature>
<comment type="caution">
    <text evidence="5">The sequence shown here is derived from an EMBL/GenBank/DDBJ whole genome shotgun (WGS) entry which is preliminary data.</text>
</comment>
<evidence type="ECO:0000256" key="1">
    <source>
        <dbReference type="SAM" id="Coils"/>
    </source>
</evidence>
<dbReference type="EMBL" id="NIVC01002813">
    <property type="protein sequence ID" value="PAA55072.1"/>
    <property type="molecule type" value="Genomic_DNA"/>
</dbReference>
<feature type="compositionally biased region" description="Low complexity" evidence="2">
    <location>
        <begin position="177"/>
        <end position="219"/>
    </location>
</feature>
<feature type="region of interest" description="Disordered" evidence="2">
    <location>
        <begin position="173"/>
        <end position="257"/>
    </location>
</feature>
<keyword evidence="1" id="KW-0175">Coiled coil</keyword>
<feature type="region of interest" description="Disordered" evidence="2">
    <location>
        <begin position="379"/>
        <end position="400"/>
    </location>
</feature>
<keyword evidence="3" id="KW-0812">Transmembrane</keyword>
<keyword evidence="4" id="KW-0732">Signal</keyword>
<feature type="transmembrane region" description="Helical" evidence="3">
    <location>
        <begin position="308"/>
        <end position="330"/>
    </location>
</feature>
<reference evidence="5 6" key="1">
    <citation type="submission" date="2017-06" db="EMBL/GenBank/DDBJ databases">
        <title>A platform for efficient transgenesis in Macrostomum lignano, a flatworm model organism for stem cell research.</title>
        <authorList>
            <person name="Berezikov E."/>
        </authorList>
    </citation>
    <scope>NUCLEOTIDE SEQUENCE [LARGE SCALE GENOMIC DNA]</scope>
    <source>
        <strain evidence="5">DV1</strain>
        <tissue evidence="5">Whole organism</tissue>
    </source>
</reference>
<feature type="chain" id="PRO_5011972521" evidence="4">
    <location>
        <begin position="23"/>
        <end position="706"/>
    </location>
</feature>